<keyword evidence="4 10" id="KW-0812">Transmembrane</keyword>
<evidence type="ECO:0000313" key="13">
    <source>
        <dbReference type="Proteomes" id="UP001565236"/>
    </source>
</evidence>
<keyword evidence="5 10" id="KW-1133">Transmembrane helix</keyword>
<accession>A0ABV4DUU6</accession>
<evidence type="ECO:0000256" key="8">
    <source>
        <dbReference type="ARBA" id="ARBA00023136"/>
    </source>
</evidence>
<dbReference type="InterPro" id="IPR006153">
    <property type="entry name" value="Cation/H_exchanger_TM"/>
</dbReference>
<evidence type="ECO:0000256" key="9">
    <source>
        <dbReference type="ARBA" id="ARBA00023201"/>
    </source>
</evidence>
<keyword evidence="9" id="KW-0739">Sodium transport</keyword>
<evidence type="ECO:0000259" key="11">
    <source>
        <dbReference type="Pfam" id="PF00999"/>
    </source>
</evidence>
<keyword evidence="7" id="KW-0406">Ion transport</keyword>
<dbReference type="Pfam" id="PF00999">
    <property type="entry name" value="Na_H_Exchanger"/>
    <property type="match status" value="1"/>
</dbReference>
<keyword evidence="13" id="KW-1185">Reference proteome</keyword>
<keyword evidence="2" id="KW-0813">Transport</keyword>
<evidence type="ECO:0000256" key="10">
    <source>
        <dbReference type="SAM" id="Phobius"/>
    </source>
</evidence>
<evidence type="ECO:0000313" key="12">
    <source>
        <dbReference type="EMBL" id="MEY8663237.1"/>
    </source>
</evidence>
<dbReference type="Gene3D" id="6.10.140.1330">
    <property type="match status" value="1"/>
</dbReference>
<sequence>MLVSAFVLVLVSIFSLVISRLFPRISVNYVSTFVGIICGLIPFIDQRVENFHSEVFMLAIIAPLLFFEGFATPFGNLRHKLRQIVGITVVMVLLSTIVAGVALHLAIGVSLPLAFVMAAISTPTDATATSSVSMGLKVPKKANEYLRLESLFNDASGLILLQATALWLVNGQFNYQKTLVDFLSSALGGIAVGIACCTVVMLFRQRLLRTLVDSLIVQIMLYILTPYIIYLVAEELHVSGILAVVVAGIMHNSEARVSLFVDARLSFITRNTTDIMNNLLNSSVFVILGILAVRVFREYFSLQNIAIWGVSGVLLYVTALLVRYLYARYKLREDHYESLIFALGGVHGAVTLALVFSLLELGVSDQDFNLILMAEFILIILSMLVPTIVFRFILPKKRSDAEILQCLSQIRTEMVEAALAEVEQMRLPKPAKKVISTYLRDQAKATSMREFKHRFARVLRLPEIQNDFYHNFRYRIFTRCFAVEREYLQRAVEEGRIEDTHAAKLYQEVLLAEAMLVDSREDE</sequence>
<keyword evidence="8 10" id="KW-0472">Membrane</keyword>
<dbReference type="PANTHER" id="PTHR10110:SF86">
    <property type="entry name" value="SODIUM_HYDROGEN EXCHANGER 7"/>
    <property type="match status" value="1"/>
</dbReference>
<feature type="transmembrane region" description="Helical" evidence="10">
    <location>
        <begin position="182"/>
        <end position="203"/>
    </location>
</feature>
<evidence type="ECO:0000256" key="1">
    <source>
        <dbReference type="ARBA" id="ARBA00004651"/>
    </source>
</evidence>
<organism evidence="12 13">
    <name type="scientific">Ligilactobacillus faecis</name>
    <dbReference type="NCBI Taxonomy" id="762833"/>
    <lineage>
        <taxon>Bacteria</taxon>
        <taxon>Bacillati</taxon>
        <taxon>Bacillota</taxon>
        <taxon>Bacilli</taxon>
        <taxon>Lactobacillales</taxon>
        <taxon>Lactobacillaceae</taxon>
        <taxon>Ligilactobacillus</taxon>
    </lineage>
</organism>
<evidence type="ECO:0000256" key="7">
    <source>
        <dbReference type="ARBA" id="ARBA00023065"/>
    </source>
</evidence>
<reference evidence="12 13" key="1">
    <citation type="submission" date="2024-03" db="EMBL/GenBank/DDBJ databases">
        <title>Mouse gut bacterial collection (mGBC) of GemPharmatech.</title>
        <authorList>
            <person name="He Y."/>
            <person name="Dong L."/>
            <person name="Wu D."/>
            <person name="Gao X."/>
            <person name="Lin Z."/>
        </authorList>
    </citation>
    <scope>NUCLEOTIDE SEQUENCE [LARGE SCALE GENOMIC DNA]</scope>
    <source>
        <strain evidence="12 13">15-30</strain>
    </source>
</reference>
<feature type="transmembrane region" description="Helical" evidence="10">
    <location>
        <begin position="236"/>
        <end position="254"/>
    </location>
</feature>
<comment type="subcellular location">
    <subcellularLocation>
        <location evidence="1">Cell membrane</location>
        <topology evidence="1">Multi-pass membrane protein</topology>
    </subcellularLocation>
</comment>
<feature type="transmembrane region" description="Helical" evidence="10">
    <location>
        <begin position="56"/>
        <end position="77"/>
    </location>
</feature>
<dbReference type="PANTHER" id="PTHR10110">
    <property type="entry name" value="SODIUM/HYDROGEN EXCHANGER"/>
    <property type="match status" value="1"/>
</dbReference>
<evidence type="ECO:0000256" key="5">
    <source>
        <dbReference type="ARBA" id="ARBA00022989"/>
    </source>
</evidence>
<evidence type="ECO:0000256" key="2">
    <source>
        <dbReference type="ARBA" id="ARBA00022448"/>
    </source>
</evidence>
<dbReference type="InterPro" id="IPR018422">
    <property type="entry name" value="Cation/H_exchanger_CPA1"/>
</dbReference>
<keyword evidence="6" id="KW-0915">Sodium</keyword>
<dbReference type="EMBL" id="JBCLUF010000066">
    <property type="protein sequence ID" value="MEY8663237.1"/>
    <property type="molecule type" value="Genomic_DNA"/>
</dbReference>
<feature type="transmembrane region" description="Helical" evidence="10">
    <location>
        <begin position="6"/>
        <end position="22"/>
    </location>
</feature>
<feature type="transmembrane region" description="Helical" evidence="10">
    <location>
        <begin position="275"/>
        <end position="293"/>
    </location>
</feature>
<dbReference type="Proteomes" id="UP001565236">
    <property type="component" value="Unassembled WGS sequence"/>
</dbReference>
<proteinExistence type="predicted"/>
<gene>
    <name evidence="12" type="ORF">AALT52_10310</name>
</gene>
<feature type="transmembrane region" description="Helical" evidence="10">
    <location>
        <begin position="27"/>
        <end position="44"/>
    </location>
</feature>
<keyword evidence="3" id="KW-1003">Cell membrane</keyword>
<feature type="transmembrane region" description="Helical" evidence="10">
    <location>
        <begin position="338"/>
        <end position="359"/>
    </location>
</feature>
<comment type="caution">
    <text evidence="12">The sequence shown here is derived from an EMBL/GenBank/DDBJ whole genome shotgun (WGS) entry which is preliminary data.</text>
</comment>
<feature type="transmembrane region" description="Helical" evidence="10">
    <location>
        <begin position="84"/>
        <end position="107"/>
    </location>
</feature>
<evidence type="ECO:0000256" key="3">
    <source>
        <dbReference type="ARBA" id="ARBA00022475"/>
    </source>
</evidence>
<evidence type="ECO:0000256" key="4">
    <source>
        <dbReference type="ARBA" id="ARBA00022692"/>
    </source>
</evidence>
<name>A0ABV4DUU6_9LACO</name>
<feature type="domain" description="Cation/H+ exchanger transmembrane" evidence="11">
    <location>
        <begin position="11"/>
        <end position="394"/>
    </location>
</feature>
<feature type="transmembrane region" description="Helical" evidence="10">
    <location>
        <begin position="305"/>
        <end position="326"/>
    </location>
</feature>
<feature type="transmembrane region" description="Helical" evidence="10">
    <location>
        <begin position="210"/>
        <end position="230"/>
    </location>
</feature>
<dbReference type="RefSeq" id="WP_369943386.1">
    <property type="nucleotide sequence ID" value="NZ_JBCLUF010000066.1"/>
</dbReference>
<evidence type="ECO:0000256" key="6">
    <source>
        <dbReference type="ARBA" id="ARBA00023053"/>
    </source>
</evidence>
<protein>
    <submittedName>
        <fullName evidence="12">Sodium:proton antiporter</fullName>
    </submittedName>
</protein>
<feature type="transmembrane region" description="Helical" evidence="10">
    <location>
        <begin position="371"/>
        <end position="394"/>
    </location>
</feature>